<gene>
    <name evidence="1" type="ORF">LVJ94_30355</name>
</gene>
<accession>A0ABZ2KT33</accession>
<reference evidence="1" key="1">
    <citation type="submission" date="2021-12" db="EMBL/GenBank/DDBJ databases">
        <title>Discovery of the Pendulisporaceae a myxobacterial family with distinct sporulation behavior and unique specialized metabolism.</title>
        <authorList>
            <person name="Garcia R."/>
            <person name="Popoff A."/>
            <person name="Bader C.D."/>
            <person name="Loehr J."/>
            <person name="Walesch S."/>
            <person name="Walt C."/>
            <person name="Boldt J."/>
            <person name="Bunk B."/>
            <person name="Haeckl F.J.F.P.J."/>
            <person name="Gunesch A.P."/>
            <person name="Birkelbach J."/>
            <person name="Nuebel U."/>
            <person name="Pietschmann T."/>
            <person name="Bach T."/>
            <person name="Mueller R."/>
        </authorList>
    </citation>
    <scope>NUCLEOTIDE SEQUENCE</scope>
    <source>
        <strain evidence="1">MSr11367</strain>
    </source>
</reference>
<dbReference type="RefSeq" id="WP_394830820.1">
    <property type="nucleotide sequence ID" value="NZ_CP089929.1"/>
</dbReference>
<proteinExistence type="predicted"/>
<organism evidence="1 2">
    <name type="scientific">Pendulispora rubella</name>
    <dbReference type="NCBI Taxonomy" id="2741070"/>
    <lineage>
        <taxon>Bacteria</taxon>
        <taxon>Pseudomonadati</taxon>
        <taxon>Myxococcota</taxon>
        <taxon>Myxococcia</taxon>
        <taxon>Myxococcales</taxon>
        <taxon>Sorangiineae</taxon>
        <taxon>Pendulisporaceae</taxon>
        <taxon>Pendulispora</taxon>
    </lineage>
</organism>
<evidence type="ECO:0000313" key="2">
    <source>
        <dbReference type="Proteomes" id="UP001374803"/>
    </source>
</evidence>
<keyword evidence="2" id="KW-1185">Reference proteome</keyword>
<evidence type="ECO:0000313" key="1">
    <source>
        <dbReference type="EMBL" id="WXB01210.1"/>
    </source>
</evidence>
<dbReference type="Proteomes" id="UP001374803">
    <property type="component" value="Chromosome"/>
</dbReference>
<sequence>MPSLKEVLKGTMLFTAARGVGLDPKFTDPIRVEPSKDISFPDPNPVLSTSDEANQANPIWHWRHDAKRPSVFSNIRCWPRGGGMNYQMPMLVLESLEWGVNGRAIAEVTPEGASTTLELPLTLEFMVHKFFLKSGHVEKASTGLWQLESLTDVSMLMVFVYEQHASGIRVVNAPTCDMLGESFMPSGTASFEAQIGEALQVKVSPPRFVVCLSLTCCKERADFDPFGALVAGRIYPHAMILSNRALRRAAVEVRYKRPTVTSMPAPNMTNNIGAGFFTDTNNVVELPKIGPLVSGLGLVPYWSEIFDYYDANPRPGSRNRVVHAKRIETRTATKAVQRLRERTNEDPIGALTLIAKAPIDPLASHPAQNASPVFSHYETESITKMPHQGAFDNLHLAVGMKAFPGSVSDPAYADPKWQLTDIRMAPICEHDCLHTHWRWGQSWRSLLPPVADPKTIAGFGPGNEAYREVGSPLVPLNQNVDIVLESPASFRYCAEALSAKSGVWQVFMHHGSAYALAIAAGGTVAALDAVVAGRSDSPLRYWNLRWHATIDGPQERVKPVGSIEALKEL</sequence>
<dbReference type="EMBL" id="CP089983">
    <property type="protein sequence ID" value="WXB01210.1"/>
    <property type="molecule type" value="Genomic_DNA"/>
</dbReference>
<protein>
    <submittedName>
        <fullName evidence="1">Uncharacterized protein</fullName>
    </submittedName>
</protein>
<name>A0ABZ2KT33_9BACT</name>